<dbReference type="Proteomes" id="UP000655094">
    <property type="component" value="Unassembled WGS sequence"/>
</dbReference>
<dbReference type="AlphaFoldDB" id="A0A919LW24"/>
<evidence type="ECO:0000313" key="2">
    <source>
        <dbReference type="Proteomes" id="UP000655094"/>
    </source>
</evidence>
<sequence>MFARAVVARQSKNLSYRELAFSKSFEQGFAYGARCAQYGNIPAFRHGG</sequence>
<proteinExistence type="predicted"/>
<name>A0A919LW24_KLEPN</name>
<comment type="caution">
    <text evidence="1">The sequence shown here is derived from an EMBL/GenBank/DDBJ whole genome shotgun (WGS) entry which is preliminary data.</text>
</comment>
<protein>
    <submittedName>
        <fullName evidence="1">Uncharacterized protein</fullName>
    </submittedName>
</protein>
<reference evidence="1" key="1">
    <citation type="submission" date="2020-10" db="EMBL/GenBank/DDBJ databases">
        <title>Genome Sequence of ESBL Producing Zambian Clinical Strains.</title>
        <authorList>
            <person name="Shawa M."/>
            <person name="Furuta Y."/>
            <person name="Simbotwe M."/>
            <person name="Mulenga E."/>
            <person name="Mubanga M."/>
            <person name="Mulenga G."/>
            <person name="Kaile C."/>
            <person name="Zorigt T."/>
            <person name="Hang'ombe B."/>
            <person name="Higashi H."/>
        </authorList>
    </citation>
    <scope>NUCLEOTIDE SEQUENCE</scope>
    <source>
        <strain evidence="1">Zam_UTH_09</strain>
    </source>
</reference>
<dbReference type="EMBL" id="BNFF01000002">
    <property type="protein sequence ID" value="GHK57448.1"/>
    <property type="molecule type" value="Genomic_DNA"/>
</dbReference>
<gene>
    <name evidence="1" type="ORF">KPZU09_71840</name>
</gene>
<evidence type="ECO:0000313" key="1">
    <source>
        <dbReference type="EMBL" id="GHK57448.1"/>
    </source>
</evidence>
<organism evidence="1 2">
    <name type="scientific">Klebsiella pneumoniae</name>
    <dbReference type="NCBI Taxonomy" id="573"/>
    <lineage>
        <taxon>Bacteria</taxon>
        <taxon>Pseudomonadati</taxon>
        <taxon>Pseudomonadota</taxon>
        <taxon>Gammaproteobacteria</taxon>
        <taxon>Enterobacterales</taxon>
        <taxon>Enterobacteriaceae</taxon>
        <taxon>Klebsiella/Raoultella group</taxon>
        <taxon>Klebsiella</taxon>
        <taxon>Klebsiella pneumoniae complex</taxon>
    </lineage>
</organism>
<accession>A0A919LW24</accession>